<evidence type="ECO:0000313" key="2">
    <source>
        <dbReference type="EMBL" id="MBY24525.1"/>
    </source>
</evidence>
<dbReference type="GO" id="GO:1990113">
    <property type="term" value="P:RNA polymerase I assembly"/>
    <property type="evidence" value="ECO:0007669"/>
    <property type="project" value="TreeGrafter"/>
</dbReference>
<evidence type="ECO:0000256" key="1">
    <source>
        <dbReference type="ARBA" id="ARBA00010048"/>
    </source>
</evidence>
<dbReference type="InterPro" id="IPR004127">
    <property type="entry name" value="Prefoldin_subunit_alpha"/>
</dbReference>
<dbReference type="Pfam" id="PF02996">
    <property type="entry name" value="Prefoldin"/>
    <property type="match status" value="1"/>
</dbReference>
<proteinExistence type="inferred from homology"/>
<dbReference type="NCBIfam" id="TIGR00293">
    <property type="entry name" value="prefoldin subunit alpha"/>
    <property type="match status" value="1"/>
</dbReference>
<reference evidence="2" key="1">
    <citation type="submission" date="2018-04" db="EMBL/GenBank/DDBJ databases">
        <title>Transcriptome of Schizaphis graminum biotype I.</title>
        <authorList>
            <person name="Scully E.D."/>
            <person name="Geib S.M."/>
            <person name="Palmer N.A."/>
            <person name="Koch K."/>
            <person name="Bradshaw J."/>
            <person name="Heng-Moss T."/>
            <person name="Sarath G."/>
        </authorList>
    </citation>
    <scope>NUCLEOTIDE SEQUENCE</scope>
</reference>
<dbReference type="InterPro" id="IPR011599">
    <property type="entry name" value="PFD_alpha_archaea"/>
</dbReference>
<dbReference type="AlphaFoldDB" id="A0A2S2P529"/>
<dbReference type="Gene3D" id="1.10.287.370">
    <property type="match status" value="1"/>
</dbReference>
<name>A0A2S2P529_SCHGA</name>
<gene>
    <name evidence="2" type="primary">PFDN5</name>
    <name evidence="2" type="ORF">g.77850</name>
</gene>
<dbReference type="PANTHER" id="PTHR12674">
    <property type="entry name" value="PREFOLDIN SUBUNIT 5"/>
    <property type="match status" value="1"/>
</dbReference>
<dbReference type="GO" id="GO:0006457">
    <property type="term" value="P:protein folding"/>
    <property type="evidence" value="ECO:0007669"/>
    <property type="project" value="InterPro"/>
</dbReference>
<dbReference type="SUPFAM" id="SSF46579">
    <property type="entry name" value="Prefoldin"/>
    <property type="match status" value="1"/>
</dbReference>
<dbReference type="CDD" id="cd23157">
    <property type="entry name" value="Prefoldin_5"/>
    <property type="match status" value="1"/>
</dbReference>
<accession>A0A2S2P529</accession>
<sequence length="148" mass="16779">MAGKMIDLKNLNVQQLAKMKEQVYKEVSLIQDSLQSLKIAQKRYISSQEALESAKGRPSGTSMMIPLTKSMYAAGQLANPEHVTVCIGAGYYLKLEIKDAIQYFKRRVNFLVERMEGIQQIGLEKQKLQNVITEVLEMKLQQAQAENK</sequence>
<organism evidence="2">
    <name type="scientific">Schizaphis graminum</name>
    <name type="common">Green bug aphid</name>
    <dbReference type="NCBI Taxonomy" id="13262"/>
    <lineage>
        <taxon>Eukaryota</taxon>
        <taxon>Metazoa</taxon>
        <taxon>Ecdysozoa</taxon>
        <taxon>Arthropoda</taxon>
        <taxon>Hexapoda</taxon>
        <taxon>Insecta</taxon>
        <taxon>Pterygota</taxon>
        <taxon>Neoptera</taxon>
        <taxon>Paraneoptera</taxon>
        <taxon>Hemiptera</taxon>
        <taxon>Sternorrhyncha</taxon>
        <taxon>Aphidomorpha</taxon>
        <taxon>Aphidoidea</taxon>
        <taxon>Aphididae</taxon>
        <taxon>Aphidini</taxon>
        <taxon>Schizaphis</taxon>
    </lineage>
</organism>
<dbReference type="GO" id="GO:0051082">
    <property type="term" value="F:unfolded protein binding"/>
    <property type="evidence" value="ECO:0007669"/>
    <property type="project" value="InterPro"/>
</dbReference>
<protein>
    <submittedName>
        <fullName evidence="2">Prefoldin subunit 5</fullName>
    </submittedName>
</protein>
<dbReference type="EMBL" id="GGMR01011906">
    <property type="protein sequence ID" value="MBY24525.1"/>
    <property type="molecule type" value="Transcribed_RNA"/>
</dbReference>
<comment type="similarity">
    <text evidence="1">Belongs to the prefoldin subunit alpha family.</text>
</comment>
<dbReference type="GO" id="GO:0005737">
    <property type="term" value="C:cytoplasm"/>
    <property type="evidence" value="ECO:0007669"/>
    <property type="project" value="TreeGrafter"/>
</dbReference>
<dbReference type="GO" id="GO:0016272">
    <property type="term" value="C:prefoldin complex"/>
    <property type="evidence" value="ECO:0007669"/>
    <property type="project" value="InterPro"/>
</dbReference>
<dbReference type="InterPro" id="IPR009053">
    <property type="entry name" value="Prefoldin"/>
</dbReference>
<dbReference type="GO" id="GO:1990115">
    <property type="term" value="P:RNA polymerase III assembly"/>
    <property type="evidence" value="ECO:0007669"/>
    <property type="project" value="TreeGrafter"/>
</dbReference>
<dbReference type="GO" id="GO:1990114">
    <property type="term" value="P:RNA polymerase II core complex assembly"/>
    <property type="evidence" value="ECO:0007669"/>
    <property type="project" value="TreeGrafter"/>
</dbReference>
<dbReference type="PANTHER" id="PTHR12674:SF2">
    <property type="entry name" value="PREFOLDIN SUBUNIT 5"/>
    <property type="match status" value="1"/>
</dbReference>